<reference evidence="9" key="1">
    <citation type="submission" date="2012-12" db="EMBL/GenBank/DDBJ databases">
        <authorList>
            <person name="Hellsten U."/>
            <person name="Grimwood J."/>
            <person name="Chapman J.A."/>
            <person name="Shapiro H."/>
            <person name="Aerts A."/>
            <person name="Otillar R.P."/>
            <person name="Terry A.Y."/>
            <person name="Boore J.L."/>
            <person name="Simakov O."/>
            <person name="Marletaz F."/>
            <person name="Cho S.-J."/>
            <person name="Edsinger-Gonzales E."/>
            <person name="Havlak P."/>
            <person name="Kuo D.-H."/>
            <person name="Larsson T."/>
            <person name="Lv J."/>
            <person name="Arendt D."/>
            <person name="Savage R."/>
            <person name="Osoegawa K."/>
            <person name="de Jong P."/>
            <person name="Lindberg D.R."/>
            <person name="Seaver E.C."/>
            <person name="Weisblat D.A."/>
            <person name="Putnam N.H."/>
            <person name="Grigoriev I.V."/>
            <person name="Rokhsar D.S."/>
        </authorList>
    </citation>
    <scope>NUCLEOTIDE SEQUENCE</scope>
    <source>
        <strain evidence="9">I ESC-2004</strain>
    </source>
</reference>
<dbReference type="STRING" id="283909.R7U9V1"/>
<dbReference type="HOGENOM" id="CLU_001645_9_8_1"/>
<organism evidence="7">
    <name type="scientific">Capitella teleta</name>
    <name type="common">Polychaete worm</name>
    <dbReference type="NCBI Taxonomy" id="283909"/>
    <lineage>
        <taxon>Eukaryota</taxon>
        <taxon>Metazoa</taxon>
        <taxon>Spiralia</taxon>
        <taxon>Lophotrochozoa</taxon>
        <taxon>Annelida</taxon>
        <taxon>Polychaeta</taxon>
        <taxon>Sedentaria</taxon>
        <taxon>Scolecida</taxon>
        <taxon>Capitellidae</taxon>
        <taxon>Capitella</taxon>
    </lineage>
</organism>
<dbReference type="AlphaFoldDB" id="R7U9V1"/>
<dbReference type="SUPFAM" id="SSF52799">
    <property type="entry name" value="(Phosphotyrosine protein) phosphatases II"/>
    <property type="match status" value="1"/>
</dbReference>
<dbReference type="EC" id="3.1.3.48" evidence="1"/>
<dbReference type="PANTHER" id="PTHR19134:SF449">
    <property type="entry name" value="TYROSINE-PROTEIN PHOSPHATASE 1"/>
    <property type="match status" value="1"/>
</dbReference>
<evidence type="ECO:0000313" key="8">
    <source>
        <dbReference type="EnsemblMetazoa" id="CapteP124212"/>
    </source>
</evidence>
<accession>R7U9V1</accession>
<dbReference type="PANTHER" id="PTHR19134">
    <property type="entry name" value="RECEPTOR-TYPE TYROSINE-PROTEIN PHOSPHATASE"/>
    <property type="match status" value="1"/>
</dbReference>
<reference evidence="8" key="3">
    <citation type="submission" date="2015-06" db="UniProtKB">
        <authorList>
            <consortium name="EnsemblMetazoa"/>
        </authorList>
    </citation>
    <scope>IDENTIFICATION</scope>
</reference>
<evidence type="ECO:0000256" key="1">
    <source>
        <dbReference type="ARBA" id="ARBA00013064"/>
    </source>
</evidence>
<dbReference type="InterPro" id="IPR050348">
    <property type="entry name" value="Protein-Tyr_Phosphatase"/>
</dbReference>
<gene>
    <name evidence="7" type="ORF">CAPTEDRAFT_124212</name>
</gene>
<sequence length="269" mass="30742">DHNRVHLEEITGVANSDYINASHVKGVKGRRYIATQGPTIETVDDFWRMVWEQNVNRIVMLTNVVEKGVGKCTQYWPERNDMRCENFRIKFCSEDEGSDSTTRQFELSKIGSQVVSRQLTQYHYTTWPDSSVPSDPKVVLKFLKEAVLNAKTKNPIIVHCNAGVGRTGILIALDHLLEEADKDKGVNVFACVRSLRESRMCMVESLMQYQFLHRVLLQAYYMGYTSLSNSSHFKPPGINHDYLVLKSLSTNDDYVLPNPATTNDDYLVR</sequence>
<evidence type="ECO:0000259" key="6">
    <source>
        <dbReference type="PROSITE" id="PS50056"/>
    </source>
</evidence>
<dbReference type="CDD" id="cd00047">
    <property type="entry name" value="PTPc"/>
    <property type="match status" value="1"/>
</dbReference>
<name>R7U9V1_CAPTE</name>
<proteinExistence type="predicted"/>
<dbReference type="InterPro" id="IPR000242">
    <property type="entry name" value="PTP_cat"/>
</dbReference>
<dbReference type="SMART" id="SM00194">
    <property type="entry name" value="PTPc"/>
    <property type="match status" value="1"/>
</dbReference>
<comment type="catalytic activity">
    <reaction evidence="4">
        <text>O-phospho-L-tyrosyl-[protein] + H2O = L-tyrosyl-[protein] + phosphate</text>
        <dbReference type="Rhea" id="RHEA:10684"/>
        <dbReference type="Rhea" id="RHEA-COMP:10136"/>
        <dbReference type="Rhea" id="RHEA-COMP:20101"/>
        <dbReference type="ChEBI" id="CHEBI:15377"/>
        <dbReference type="ChEBI" id="CHEBI:43474"/>
        <dbReference type="ChEBI" id="CHEBI:46858"/>
        <dbReference type="ChEBI" id="CHEBI:61978"/>
        <dbReference type="EC" id="3.1.3.48"/>
    </reaction>
</comment>
<dbReference type="InterPro" id="IPR000387">
    <property type="entry name" value="Tyr_Pase_dom"/>
</dbReference>
<feature type="domain" description="Tyrosine specific protein phosphatases" evidence="6">
    <location>
        <begin position="137"/>
        <end position="210"/>
    </location>
</feature>
<evidence type="ECO:0000313" key="9">
    <source>
        <dbReference type="Proteomes" id="UP000014760"/>
    </source>
</evidence>
<evidence type="ECO:0000313" key="7">
    <source>
        <dbReference type="EMBL" id="ELT99890.1"/>
    </source>
</evidence>
<dbReference type="Proteomes" id="UP000014760">
    <property type="component" value="Unassembled WGS sequence"/>
</dbReference>
<dbReference type="SMART" id="SM00404">
    <property type="entry name" value="PTPc_motif"/>
    <property type="match status" value="1"/>
</dbReference>
<feature type="domain" description="Tyrosine-protein phosphatase" evidence="5">
    <location>
        <begin position="1"/>
        <end position="219"/>
    </location>
</feature>
<dbReference type="PROSITE" id="PS50056">
    <property type="entry name" value="TYR_PHOSPHATASE_2"/>
    <property type="match status" value="1"/>
</dbReference>
<dbReference type="FunFam" id="3.90.190.10:FF:000102">
    <property type="entry name" value="Receptor-type tyrosine-protein phosphatase"/>
    <property type="match status" value="1"/>
</dbReference>
<dbReference type="OrthoDB" id="10253954at2759"/>
<dbReference type="InterPro" id="IPR016130">
    <property type="entry name" value="Tyr_Pase_AS"/>
</dbReference>
<dbReference type="Gene3D" id="3.90.190.10">
    <property type="entry name" value="Protein tyrosine phosphatase superfamily"/>
    <property type="match status" value="1"/>
</dbReference>
<dbReference type="Pfam" id="PF00102">
    <property type="entry name" value="Y_phosphatase"/>
    <property type="match status" value="1"/>
</dbReference>
<dbReference type="PRINTS" id="PR00700">
    <property type="entry name" value="PRTYPHPHTASE"/>
</dbReference>
<protein>
    <recommendedName>
        <fullName evidence="1">protein-tyrosine-phosphatase</fullName>
        <ecNumber evidence="1">3.1.3.48</ecNumber>
    </recommendedName>
</protein>
<dbReference type="PROSITE" id="PS50055">
    <property type="entry name" value="TYR_PHOSPHATASE_PTP"/>
    <property type="match status" value="1"/>
</dbReference>
<keyword evidence="9" id="KW-1185">Reference proteome</keyword>
<evidence type="ECO:0000256" key="2">
    <source>
        <dbReference type="ARBA" id="ARBA00022801"/>
    </source>
</evidence>
<dbReference type="EnsemblMetazoa" id="CapteT124212">
    <property type="protein sequence ID" value="CapteP124212"/>
    <property type="gene ID" value="CapteG124212"/>
</dbReference>
<dbReference type="InterPro" id="IPR003595">
    <property type="entry name" value="Tyr_Pase_cat"/>
</dbReference>
<reference evidence="7 9" key="2">
    <citation type="journal article" date="2013" name="Nature">
        <title>Insights into bilaterian evolution from three spiralian genomes.</title>
        <authorList>
            <person name="Simakov O."/>
            <person name="Marletaz F."/>
            <person name="Cho S.J."/>
            <person name="Edsinger-Gonzales E."/>
            <person name="Havlak P."/>
            <person name="Hellsten U."/>
            <person name="Kuo D.H."/>
            <person name="Larsson T."/>
            <person name="Lv J."/>
            <person name="Arendt D."/>
            <person name="Savage R."/>
            <person name="Osoegawa K."/>
            <person name="de Jong P."/>
            <person name="Grimwood J."/>
            <person name="Chapman J.A."/>
            <person name="Shapiro H."/>
            <person name="Aerts A."/>
            <person name="Otillar R.P."/>
            <person name="Terry A.Y."/>
            <person name="Boore J.L."/>
            <person name="Grigoriev I.V."/>
            <person name="Lindberg D.R."/>
            <person name="Seaver E.C."/>
            <person name="Weisblat D.A."/>
            <person name="Putnam N.H."/>
            <person name="Rokhsar D.S."/>
        </authorList>
    </citation>
    <scope>NUCLEOTIDE SEQUENCE</scope>
    <source>
        <strain evidence="7 9">I ESC-2004</strain>
    </source>
</reference>
<dbReference type="PROSITE" id="PS00383">
    <property type="entry name" value="TYR_PHOSPHATASE_1"/>
    <property type="match status" value="1"/>
</dbReference>
<keyword evidence="2" id="KW-0378">Hydrolase</keyword>
<evidence type="ECO:0000259" key="5">
    <source>
        <dbReference type="PROSITE" id="PS50055"/>
    </source>
</evidence>
<dbReference type="EMBL" id="KB306425">
    <property type="protein sequence ID" value="ELT99890.1"/>
    <property type="molecule type" value="Genomic_DNA"/>
</dbReference>
<dbReference type="EMBL" id="AMQN01009865">
    <property type="status" value="NOT_ANNOTATED_CDS"/>
    <property type="molecule type" value="Genomic_DNA"/>
</dbReference>
<evidence type="ECO:0000256" key="3">
    <source>
        <dbReference type="ARBA" id="ARBA00022912"/>
    </source>
</evidence>
<evidence type="ECO:0000256" key="4">
    <source>
        <dbReference type="ARBA" id="ARBA00051722"/>
    </source>
</evidence>
<dbReference type="GO" id="GO:0004725">
    <property type="term" value="F:protein tyrosine phosphatase activity"/>
    <property type="evidence" value="ECO:0007669"/>
    <property type="project" value="UniProtKB-EC"/>
</dbReference>
<keyword evidence="3" id="KW-0904">Protein phosphatase</keyword>
<dbReference type="OMA" id="KTWPDKT"/>
<feature type="non-terminal residue" evidence="7">
    <location>
        <position position="1"/>
    </location>
</feature>
<dbReference type="InterPro" id="IPR029021">
    <property type="entry name" value="Prot-tyrosine_phosphatase-like"/>
</dbReference>